<protein>
    <submittedName>
        <fullName evidence="1">Uncharacterized protein</fullName>
    </submittedName>
</protein>
<gene>
    <name evidence="1" type="ORF">ENI32_07715</name>
</gene>
<reference evidence="1" key="1">
    <citation type="journal article" date="2020" name="mSystems">
        <title>Genome- and Community-Level Interaction Insights into Carbon Utilization and Element Cycling Functions of Hydrothermarchaeota in Hydrothermal Sediment.</title>
        <authorList>
            <person name="Zhou Z."/>
            <person name="Liu Y."/>
            <person name="Xu W."/>
            <person name="Pan J."/>
            <person name="Luo Z.H."/>
            <person name="Li M."/>
        </authorList>
    </citation>
    <scope>NUCLEOTIDE SEQUENCE [LARGE SCALE GENOMIC DNA]</scope>
    <source>
        <strain evidence="1">HyVt-386</strain>
    </source>
</reference>
<comment type="caution">
    <text evidence="1">The sequence shown here is derived from an EMBL/GenBank/DDBJ whole genome shotgun (WGS) entry which is preliminary data.</text>
</comment>
<dbReference type="AlphaFoldDB" id="A0A7J2S2Q2"/>
<accession>A0A7J2S2Q2</accession>
<dbReference type="EMBL" id="DRIE01000125">
    <property type="protein sequence ID" value="HEC57738.1"/>
    <property type="molecule type" value="Genomic_DNA"/>
</dbReference>
<evidence type="ECO:0000313" key="1">
    <source>
        <dbReference type="EMBL" id="HEC57738.1"/>
    </source>
</evidence>
<name>A0A7J2S2Q2_9EURY</name>
<proteinExistence type="predicted"/>
<dbReference type="Proteomes" id="UP000885936">
    <property type="component" value="Unassembled WGS sequence"/>
</dbReference>
<organism evidence="1">
    <name type="scientific">Candidatus Syntropharchaeum butanivorans</name>
    <dbReference type="NCBI Taxonomy" id="1839936"/>
    <lineage>
        <taxon>Archaea</taxon>
        <taxon>Methanobacteriati</taxon>
        <taxon>Methanobacteriota</taxon>
        <taxon>Stenosarchaea group</taxon>
        <taxon>Methanomicrobia</taxon>
        <taxon>Methanosarcinales</taxon>
        <taxon>ANME-2 cluster</taxon>
        <taxon>Candidatus Syntropharchaeum</taxon>
    </lineage>
</organism>
<sequence>MPDQISPPDPGYEGSRFLAWLSKHGGIQNLKSCKSKCEQLGLNIDTILREWGTERIRINLSRGEKVVVLVDKVWAGQWTRYYDTFIPHHRHWKRI</sequence>